<dbReference type="AlphaFoldDB" id="A0AA88UK98"/>
<protein>
    <submittedName>
        <fullName evidence="3">Uncharacterized protein</fullName>
    </submittedName>
</protein>
<feature type="compositionally biased region" description="Basic residues" evidence="1">
    <location>
        <begin position="146"/>
        <end position="155"/>
    </location>
</feature>
<evidence type="ECO:0000256" key="1">
    <source>
        <dbReference type="SAM" id="MobiDB-lite"/>
    </source>
</evidence>
<feature type="compositionally biased region" description="Low complexity" evidence="1">
    <location>
        <begin position="170"/>
        <end position="190"/>
    </location>
</feature>
<evidence type="ECO:0000313" key="3">
    <source>
        <dbReference type="EMBL" id="KAK2988304.1"/>
    </source>
</evidence>
<feature type="region of interest" description="Disordered" evidence="1">
    <location>
        <begin position="35"/>
        <end position="207"/>
    </location>
</feature>
<feature type="transmembrane region" description="Helical" evidence="2">
    <location>
        <begin position="222"/>
        <end position="252"/>
    </location>
</feature>
<reference evidence="3" key="1">
    <citation type="submission" date="2022-12" db="EMBL/GenBank/DDBJ databases">
        <title>Draft genome assemblies for two species of Escallonia (Escalloniales).</title>
        <authorList>
            <person name="Chanderbali A."/>
            <person name="Dervinis C."/>
            <person name="Anghel I."/>
            <person name="Soltis D."/>
            <person name="Soltis P."/>
            <person name="Zapata F."/>
        </authorList>
    </citation>
    <scope>NUCLEOTIDE SEQUENCE</scope>
    <source>
        <strain evidence="3">UCBG92.1500</strain>
        <tissue evidence="3">Leaf</tissue>
    </source>
</reference>
<organism evidence="3 4">
    <name type="scientific">Escallonia rubra</name>
    <dbReference type="NCBI Taxonomy" id="112253"/>
    <lineage>
        <taxon>Eukaryota</taxon>
        <taxon>Viridiplantae</taxon>
        <taxon>Streptophyta</taxon>
        <taxon>Embryophyta</taxon>
        <taxon>Tracheophyta</taxon>
        <taxon>Spermatophyta</taxon>
        <taxon>Magnoliopsida</taxon>
        <taxon>eudicotyledons</taxon>
        <taxon>Gunneridae</taxon>
        <taxon>Pentapetalae</taxon>
        <taxon>asterids</taxon>
        <taxon>campanulids</taxon>
        <taxon>Escalloniales</taxon>
        <taxon>Escalloniaceae</taxon>
        <taxon>Escallonia</taxon>
    </lineage>
</organism>
<dbReference type="InterPro" id="IPR040411">
    <property type="entry name" value="At5g23160-like"/>
</dbReference>
<proteinExistence type="predicted"/>
<name>A0AA88UK98_9ASTE</name>
<evidence type="ECO:0000313" key="4">
    <source>
        <dbReference type="Proteomes" id="UP001187471"/>
    </source>
</evidence>
<dbReference type="Proteomes" id="UP001187471">
    <property type="component" value="Unassembled WGS sequence"/>
</dbReference>
<evidence type="ECO:0000256" key="2">
    <source>
        <dbReference type="SAM" id="Phobius"/>
    </source>
</evidence>
<sequence>MAKTKDNNKRSTPRSSCFLGCFGYSGQVSAEKLPHDMAKSDTRRKPRWLSWSRSRMKKSAVKTVPVDATATESISQSGDLKSVKRVSSNSQAHATGIIGGQNPAASQAHKTKVAKKRYENVQDINLESPKSLDPSDAVADDTWQKKLPRWKKSTKRSGASHPGSPETQPHSSKTRTSSLSHSASFPAPKQKNPPPPAGVDSKACQVNPHSENDTFAGKFDPLVGMSIIMVTLVIMMLWGKLCAILCTSAWFFCVPRLKTAMKPTNIIVKNALNAGRPDLDSEEYKKKVVLEGLLDRNHRHVAGTL</sequence>
<feature type="compositionally biased region" description="Polar residues" evidence="1">
    <location>
        <begin position="70"/>
        <end position="93"/>
    </location>
</feature>
<comment type="caution">
    <text evidence="3">The sequence shown here is derived from an EMBL/GenBank/DDBJ whole genome shotgun (WGS) entry which is preliminary data.</text>
</comment>
<keyword evidence="2" id="KW-0472">Membrane</keyword>
<dbReference type="PANTHER" id="PTHR34379:SF3">
    <property type="entry name" value="PROTEIN, PUTATIVE-RELATED"/>
    <property type="match status" value="1"/>
</dbReference>
<accession>A0AA88UK98</accession>
<dbReference type="PANTHER" id="PTHR34379">
    <property type="entry name" value="OS07G0553800 PROTEIN"/>
    <property type="match status" value="1"/>
</dbReference>
<gene>
    <name evidence="3" type="ORF">RJ640_011975</name>
</gene>
<keyword evidence="4" id="KW-1185">Reference proteome</keyword>
<keyword evidence="2" id="KW-1133">Transmembrane helix</keyword>
<keyword evidence="2" id="KW-0812">Transmembrane</keyword>
<dbReference type="EMBL" id="JAVXUO010000888">
    <property type="protein sequence ID" value="KAK2988304.1"/>
    <property type="molecule type" value="Genomic_DNA"/>
</dbReference>